<organism evidence="2 3">
    <name type="scientific">Olpidium bornovanus</name>
    <dbReference type="NCBI Taxonomy" id="278681"/>
    <lineage>
        <taxon>Eukaryota</taxon>
        <taxon>Fungi</taxon>
        <taxon>Fungi incertae sedis</taxon>
        <taxon>Olpidiomycota</taxon>
        <taxon>Olpidiomycotina</taxon>
        <taxon>Olpidiomycetes</taxon>
        <taxon>Olpidiales</taxon>
        <taxon>Olpidiaceae</taxon>
        <taxon>Olpidium</taxon>
    </lineage>
</organism>
<dbReference type="EMBL" id="JAEFCI010005886">
    <property type="protein sequence ID" value="KAG5460034.1"/>
    <property type="molecule type" value="Genomic_DNA"/>
</dbReference>
<evidence type="ECO:0000313" key="2">
    <source>
        <dbReference type="EMBL" id="KAG5460034.1"/>
    </source>
</evidence>
<dbReference type="AlphaFoldDB" id="A0A8H7ZV63"/>
<reference evidence="2 3" key="1">
    <citation type="journal article" name="Sci. Rep.">
        <title>Genome-scale phylogenetic analyses confirm Olpidium as the closest living zoosporic fungus to the non-flagellated, terrestrial fungi.</title>
        <authorList>
            <person name="Chang Y."/>
            <person name="Rochon D."/>
            <person name="Sekimoto S."/>
            <person name="Wang Y."/>
            <person name="Chovatia M."/>
            <person name="Sandor L."/>
            <person name="Salamov A."/>
            <person name="Grigoriev I.V."/>
            <person name="Stajich J.E."/>
            <person name="Spatafora J.W."/>
        </authorList>
    </citation>
    <scope>NUCLEOTIDE SEQUENCE [LARGE SCALE GENOMIC DNA]</scope>
    <source>
        <strain evidence="2">S191</strain>
    </source>
</reference>
<gene>
    <name evidence="2" type="ORF">BJ554DRAFT_7963</name>
</gene>
<feature type="region of interest" description="Disordered" evidence="1">
    <location>
        <begin position="40"/>
        <end position="152"/>
    </location>
</feature>
<comment type="caution">
    <text evidence="2">The sequence shown here is derived from an EMBL/GenBank/DDBJ whole genome shotgun (WGS) entry which is preliminary data.</text>
</comment>
<evidence type="ECO:0000313" key="3">
    <source>
        <dbReference type="Proteomes" id="UP000673691"/>
    </source>
</evidence>
<dbReference type="Proteomes" id="UP000673691">
    <property type="component" value="Unassembled WGS sequence"/>
</dbReference>
<proteinExistence type="predicted"/>
<name>A0A8H7ZV63_9FUNG</name>
<evidence type="ECO:0000256" key="1">
    <source>
        <dbReference type="SAM" id="MobiDB-lite"/>
    </source>
</evidence>
<accession>A0A8H7ZV63</accession>
<sequence length="152" mass="16463">MHDAGRPSRHGSGGEKFWKSFLETQHSCAADDFARLAPEHRPTDAAFVRESSASRSRRSPRAEQWGQSNRFDGTCETRSARGRAAIITTASPGSRQPAGTRGFLRRAERKTVSENPSHPAPGSQARGLRGSRSGATSPAPRVIFRLGKARAP</sequence>
<keyword evidence="3" id="KW-1185">Reference proteome</keyword>
<protein>
    <submittedName>
        <fullName evidence="2">Uncharacterized protein</fullName>
    </submittedName>
</protein>